<accession>A0A5B7DZH7</accession>
<feature type="transmembrane region" description="Helical" evidence="1">
    <location>
        <begin position="156"/>
        <end position="181"/>
    </location>
</feature>
<proteinExistence type="predicted"/>
<feature type="transmembrane region" description="Helical" evidence="1">
    <location>
        <begin position="82"/>
        <end position="103"/>
    </location>
</feature>
<sequence>MTMSSSIFMNVHVIHAMLMVMSVIHSMVVRVAVCGAIFMGVFVHVHHSHVVLIMGVVHTVVMRVGVGGAISMGVFMSVYSSQFMLILMGVVMIYGVIVSVYVIRVMRVAVCGAVFMGVQVYVNHVMLIVGVVRAVVVGMGVGGAISMGVFTSHFTLAVMGVVMVYCIIVSVGGSIFMSVHVTHAMLMVMGVIHVFVQEHQVMLIMGVVHAVVMGVGVGGAVSVGVFVGVYACQFFLVVMGVVMAEGVVATTTHNTPVMLALMTSGVGSSQTVMEQHESLGSGRVSHFSAPSGMTLNEGSDEARASSVTASEVELQTRIRQHESSGSVIYLQPGSVSVPSSWENSQRG</sequence>
<reference evidence="2 3" key="1">
    <citation type="submission" date="2019-05" db="EMBL/GenBank/DDBJ databases">
        <title>Another draft genome of Portunus trituberculatus and its Hox gene families provides insights of decapod evolution.</title>
        <authorList>
            <person name="Jeong J.-H."/>
            <person name="Song I."/>
            <person name="Kim S."/>
            <person name="Choi T."/>
            <person name="Kim D."/>
            <person name="Ryu S."/>
            <person name="Kim W."/>
        </authorList>
    </citation>
    <scope>NUCLEOTIDE SEQUENCE [LARGE SCALE GENOMIC DNA]</scope>
    <source>
        <tissue evidence="2">Muscle</tissue>
    </source>
</reference>
<keyword evidence="1" id="KW-0812">Transmembrane</keyword>
<keyword evidence="1" id="KW-1133">Transmembrane helix</keyword>
<evidence type="ECO:0000256" key="1">
    <source>
        <dbReference type="SAM" id="Phobius"/>
    </source>
</evidence>
<dbReference type="Proteomes" id="UP000324222">
    <property type="component" value="Unassembled WGS sequence"/>
</dbReference>
<keyword evidence="1" id="KW-0472">Membrane</keyword>
<organism evidence="2 3">
    <name type="scientific">Portunus trituberculatus</name>
    <name type="common">Swimming crab</name>
    <name type="synonym">Neptunus trituberculatus</name>
    <dbReference type="NCBI Taxonomy" id="210409"/>
    <lineage>
        <taxon>Eukaryota</taxon>
        <taxon>Metazoa</taxon>
        <taxon>Ecdysozoa</taxon>
        <taxon>Arthropoda</taxon>
        <taxon>Crustacea</taxon>
        <taxon>Multicrustacea</taxon>
        <taxon>Malacostraca</taxon>
        <taxon>Eumalacostraca</taxon>
        <taxon>Eucarida</taxon>
        <taxon>Decapoda</taxon>
        <taxon>Pleocyemata</taxon>
        <taxon>Brachyura</taxon>
        <taxon>Eubrachyura</taxon>
        <taxon>Portunoidea</taxon>
        <taxon>Portunidae</taxon>
        <taxon>Portuninae</taxon>
        <taxon>Portunus</taxon>
    </lineage>
</organism>
<dbReference type="EMBL" id="VSRR010001589">
    <property type="protein sequence ID" value="MPC26356.1"/>
    <property type="molecule type" value="Genomic_DNA"/>
</dbReference>
<name>A0A5B7DZH7_PORTR</name>
<gene>
    <name evidence="2" type="ORF">E2C01_019491</name>
</gene>
<protein>
    <submittedName>
        <fullName evidence="2">Uncharacterized protein</fullName>
    </submittedName>
</protein>
<feature type="transmembrane region" description="Helical" evidence="1">
    <location>
        <begin position="227"/>
        <end position="248"/>
    </location>
</feature>
<evidence type="ECO:0000313" key="2">
    <source>
        <dbReference type="EMBL" id="MPC26356.1"/>
    </source>
</evidence>
<comment type="caution">
    <text evidence="2">The sequence shown here is derived from an EMBL/GenBank/DDBJ whole genome shotgun (WGS) entry which is preliminary data.</text>
</comment>
<keyword evidence="3" id="KW-1185">Reference proteome</keyword>
<feature type="transmembrane region" description="Helical" evidence="1">
    <location>
        <begin position="201"/>
        <end position="221"/>
    </location>
</feature>
<dbReference type="AlphaFoldDB" id="A0A5B7DZH7"/>
<feature type="transmembrane region" description="Helical" evidence="1">
    <location>
        <begin position="12"/>
        <end position="43"/>
    </location>
</feature>
<feature type="transmembrane region" description="Helical" evidence="1">
    <location>
        <begin position="50"/>
        <end position="76"/>
    </location>
</feature>
<evidence type="ECO:0000313" key="3">
    <source>
        <dbReference type="Proteomes" id="UP000324222"/>
    </source>
</evidence>